<dbReference type="HAMAP" id="MF_00336">
    <property type="entry name" value="BioD"/>
    <property type="match status" value="1"/>
</dbReference>
<evidence type="ECO:0000256" key="3">
    <source>
        <dbReference type="ARBA" id="ARBA00022723"/>
    </source>
</evidence>
<dbReference type="PIRSF" id="PIRSF006755">
    <property type="entry name" value="DTB_synth"/>
    <property type="match status" value="1"/>
</dbReference>
<comment type="caution">
    <text evidence="9">Lacks conserved residue(s) required for the propagation of feature annotation.</text>
</comment>
<feature type="binding site" evidence="9">
    <location>
        <begin position="164"/>
        <end position="165"/>
    </location>
    <ligand>
        <name>ATP</name>
        <dbReference type="ChEBI" id="CHEBI:30616"/>
    </ligand>
</feature>
<feature type="active site" evidence="9">
    <location>
        <position position="37"/>
    </location>
</feature>
<proteinExistence type="inferred from homology"/>
<gene>
    <name evidence="9" type="primary">bioD</name>
    <name evidence="10" type="ORF">DFW101_0088</name>
</gene>
<sequence>MTGYFITGTGTGIGKSWFSAFFAARLKAEGKTVRYVKPVATGYPEDDDAAFVAGRAGLAPEDAVTLYTAAEPASPCFVFDPFPFAECVSRIEALGTDRDVLLVESAGGLAVPLGGRRYNYHFALALGLQTILVVPNRLGCLSDALVYGHFALRHKLPLAAIALNDHFAESPRHADRNAGVLEGEFPGKVAWRYDAETLRAWGEPL</sequence>
<dbReference type="GO" id="GO:0005829">
    <property type="term" value="C:cytosol"/>
    <property type="evidence" value="ECO:0007669"/>
    <property type="project" value="TreeGrafter"/>
</dbReference>
<dbReference type="GO" id="GO:0004141">
    <property type="term" value="F:dethiobiotin synthase activity"/>
    <property type="evidence" value="ECO:0007669"/>
    <property type="project" value="UniProtKB-UniRule"/>
</dbReference>
<dbReference type="OrthoDB" id="9802097at2"/>
<evidence type="ECO:0000256" key="5">
    <source>
        <dbReference type="ARBA" id="ARBA00022756"/>
    </source>
</evidence>
<evidence type="ECO:0000256" key="6">
    <source>
        <dbReference type="ARBA" id="ARBA00022840"/>
    </source>
</evidence>
<keyword evidence="3 9" id="KW-0479">Metal-binding</keyword>
<dbReference type="UniPathway" id="UPA00078">
    <property type="reaction ID" value="UER00161"/>
</dbReference>
<dbReference type="InterPro" id="IPR004472">
    <property type="entry name" value="DTB_synth_BioD"/>
</dbReference>
<comment type="pathway">
    <text evidence="9">Cofactor biosynthesis; biotin biosynthesis; biotin from 7,8-diaminononanoate: step 1/2.</text>
</comment>
<dbReference type="RefSeq" id="WP_009179563.1">
    <property type="nucleotide sequence ID" value="NZ_CM001368.1"/>
</dbReference>
<feature type="binding site" evidence="9">
    <location>
        <position position="16"/>
    </location>
    <ligand>
        <name>Mg(2+)</name>
        <dbReference type="ChEBI" id="CHEBI:18420"/>
    </ligand>
</feature>
<keyword evidence="11" id="KW-1185">Reference proteome</keyword>
<comment type="function">
    <text evidence="9">Catalyzes a mechanistically unusual reaction, the ATP-dependent insertion of CO2 between the N7 and N8 nitrogen atoms of 7,8-diaminopelargonic acid (DAPA, also called 7,8-diammoniononanoate) to form a ureido ring.</text>
</comment>
<dbReference type="HOGENOM" id="CLU_072551_3_1_7"/>
<comment type="cofactor">
    <cofactor evidence="9">
        <name>Mg(2+)</name>
        <dbReference type="ChEBI" id="CHEBI:18420"/>
    </cofactor>
</comment>
<feature type="binding site" evidence="9">
    <location>
        <position position="48"/>
    </location>
    <ligand>
        <name>Mg(2+)</name>
        <dbReference type="ChEBI" id="CHEBI:18420"/>
    </ligand>
</feature>
<dbReference type="AlphaFoldDB" id="G7QCE9"/>
<dbReference type="CDD" id="cd03109">
    <property type="entry name" value="DTBS"/>
    <property type="match status" value="1"/>
</dbReference>
<feature type="binding site" evidence="9">
    <location>
        <position position="104"/>
    </location>
    <ligand>
        <name>Mg(2+)</name>
        <dbReference type="ChEBI" id="CHEBI:18420"/>
    </ligand>
</feature>
<comment type="subcellular location">
    <subcellularLocation>
        <location evidence="9">Cytoplasm</location>
    </subcellularLocation>
</comment>
<accession>G7QCE9</accession>
<name>G7QCE9_9BACT</name>
<dbReference type="eggNOG" id="COG0132">
    <property type="taxonomic scope" value="Bacteria"/>
</dbReference>
<dbReference type="PANTHER" id="PTHR43210">
    <property type="entry name" value="DETHIOBIOTIN SYNTHETASE"/>
    <property type="match status" value="1"/>
</dbReference>
<dbReference type="GO" id="GO:0009102">
    <property type="term" value="P:biotin biosynthetic process"/>
    <property type="evidence" value="ECO:0007669"/>
    <property type="project" value="UniProtKB-UniRule"/>
</dbReference>
<feature type="binding site" evidence="9">
    <location>
        <position position="41"/>
    </location>
    <ligand>
        <name>substrate</name>
    </ligand>
</feature>
<keyword evidence="1 9" id="KW-0963">Cytoplasm</keyword>
<keyword evidence="2 9" id="KW-0436">Ligase</keyword>
<evidence type="ECO:0000256" key="9">
    <source>
        <dbReference type="HAMAP-Rule" id="MF_00336"/>
    </source>
</evidence>
<keyword evidence="4 9" id="KW-0547">Nucleotide-binding</keyword>
<evidence type="ECO:0000313" key="10">
    <source>
        <dbReference type="EMBL" id="EHJ46105.1"/>
    </source>
</evidence>
<dbReference type="Pfam" id="PF13500">
    <property type="entry name" value="AAA_26"/>
    <property type="match status" value="1"/>
</dbReference>
<evidence type="ECO:0000313" key="11">
    <source>
        <dbReference type="Proteomes" id="UP000004662"/>
    </source>
</evidence>
<dbReference type="STRING" id="694327.DFW101_0088"/>
<dbReference type="Proteomes" id="UP000004662">
    <property type="component" value="Chromosome"/>
</dbReference>
<dbReference type="NCBIfam" id="TIGR00347">
    <property type="entry name" value="bioD"/>
    <property type="match status" value="1"/>
</dbReference>
<evidence type="ECO:0000256" key="7">
    <source>
        <dbReference type="ARBA" id="ARBA00022842"/>
    </source>
</evidence>
<evidence type="ECO:0000256" key="8">
    <source>
        <dbReference type="ARBA" id="ARBA00047386"/>
    </source>
</evidence>
<dbReference type="EMBL" id="CM001368">
    <property type="protein sequence ID" value="EHJ46105.1"/>
    <property type="molecule type" value="Genomic_DNA"/>
</dbReference>
<comment type="catalytic activity">
    <reaction evidence="8">
        <text>(7R,8S)-8-amino-7-(carboxyamino)nonanoate + ATP = (4R,5S)-dethiobiotin + ADP + phosphate + H(+)</text>
        <dbReference type="Rhea" id="RHEA:63684"/>
        <dbReference type="ChEBI" id="CHEBI:15378"/>
        <dbReference type="ChEBI" id="CHEBI:30616"/>
        <dbReference type="ChEBI" id="CHEBI:43474"/>
        <dbReference type="ChEBI" id="CHEBI:149470"/>
        <dbReference type="ChEBI" id="CHEBI:149473"/>
        <dbReference type="ChEBI" id="CHEBI:456216"/>
    </reaction>
</comment>
<organism evidence="10 11">
    <name type="scientific">Solidesulfovibrio carbinoliphilus subsp. oakridgensis</name>
    <dbReference type="NCBI Taxonomy" id="694327"/>
    <lineage>
        <taxon>Bacteria</taxon>
        <taxon>Pseudomonadati</taxon>
        <taxon>Thermodesulfobacteriota</taxon>
        <taxon>Desulfovibrionia</taxon>
        <taxon>Desulfovibrionales</taxon>
        <taxon>Desulfovibrionaceae</taxon>
        <taxon>Solidesulfovibrio</taxon>
    </lineage>
</organism>
<dbReference type="GO" id="GO:0005524">
    <property type="term" value="F:ATP binding"/>
    <property type="evidence" value="ECO:0007669"/>
    <property type="project" value="UniProtKB-UniRule"/>
</dbReference>
<dbReference type="GO" id="GO:0000287">
    <property type="term" value="F:magnesium ion binding"/>
    <property type="evidence" value="ECO:0007669"/>
    <property type="project" value="UniProtKB-UniRule"/>
</dbReference>
<dbReference type="EC" id="6.3.3.3" evidence="9"/>
<protein>
    <recommendedName>
        <fullName evidence="9">ATP-dependent dethiobiotin synthetase BioD</fullName>
        <ecNumber evidence="9">6.3.3.3</ecNumber>
    </recommendedName>
    <alternativeName>
        <fullName evidence="9">DTB synthetase</fullName>
        <shortName evidence="9">DTBS</shortName>
    </alternativeName>
    <alternativeName>
        <fullName evidence="9">Dethiobiotin synthase</fullName>
    </alternativeName>
</protein>
<keyword evidence="7 9" id="KW-0460">Magnesium</keyword>
<reference evidence="11" key="1">
    <citation type="journal article" date="2015" name="Genome Announc.">
        <title>High-Quality Draft Genome Sequence of Desulfovibrio carbinoliphilus FW-101-2B, an Organic Acid-Oxidizing Sulfate-Reducing Bacterium Isolated from Uranium(VI)-Contaminated Groundwater.</title>
        <authorList>
            <person name="Ramsay B.D."/>
            <person name="Hwang C."/>
            <person name="Woo H.L."/>
            <person name="Carroll S.L."/>
            <person name="Lucas S."/>
            <person name="Han J."/>
            <person name="Lapidus A.L."/>
            <person name="Cheng J.F."/>
            <person name="Goodwin L.A."/>
            <person name="Pitluck S."/>
            <person name="Peters L."/>
            <person name="Chertkov O."/>
            <person name="Held B."/>
            <person name="Detter J.C."/>
            <person name="Han C.S."/>
            <person name="Tapia R."/>
            <person name="Land M.L."/>
            <person name="Hauser L.J."/>
            <person name="Kyrpides N.C."/>
            <person name="Ivanova N.N."/>
            <person name="Mikhailova N."/>
            <person name="Pagani I."/>
            <person name="Woyke T."/>
            <person name="Arkin A.P."/>
            <person name="Dehal P."/>
            <person name="Chivian D."/>
            <person name="Criddle C.S."/>
            <person name="Wu W."/>
            <person name="Chakraborty R."/>
            <person name="Hazen T.C."/>
            <person name="Fields M.W."/>
        </authorList>
    </citation>
    <scope>NUCLEOTIDE SEQUENCE [LARGE SCALE GENOMIC DNA]</scope>
    <source>
        <strain evidence="11">FW-101-2B</strain>
    </source>
</reference>
<evidence type="ECO:0000256" key="2">
    <source>
        <dbReference type="ARBA" id="ARBA00022598"/>
    </source>
</evidence>
<comment type="catalytic activity">
    <reaction evidence="9">
        <text>(7R,8S)-7,8-diammoniononanoate + CO2 + ATP = (4R,5S)-dethiobiotin + ADP + phosphate + 3 H(+)</text>
        <dbReference type="Rhea" id="RHEA:15805"/>
        <dbReference type="ChEBI" id="CHEBI:15378"/>
        <dbReference type="ChEBI" id="CHEBI:16526"/>
        <dbReference type="ChEBI" id="CHEBI:30616"/>
        <dbReference type="ChEBI" id="CHEBI:43474"/>
        <dbReference type="ChEBI" id="CHEBI:149469"/>
        <dbReference type="ChEBI" id="CHEBI:149473"/>
        <dbReference type="ChEBI" id="CHEBI:456216"/>
        <dbReference type="EC" id="6.3.3.3"/>
    </reaction>
</comment>
<dbReference type="SUPFAM" id="SSF52540">
    <property type="entry name" value="P-loop containing nucleoside triphosphate hydrolases"/>
    <property type="match status" value="1"/>
</dbReference>
<keyword evidence="6 9" id="KW-0067">ATP-binding</keyword>
<keyword evidence="5 9" id="KW-0093">Biotin biosynthesis</keyword>
<feature type="binding site" evidence="9">
    <location>
        <begin position="104"/>
        <end position="107"/>
    </location>
    <ligand>
        <name>ATP</name>
        <dbReference type="ChEBI" id="CHEBI:30616"/>
    </ligand>
</feature>
<dbReference type="PANTHER" id="PTHR43210:SF2">
    <property type="entry name" value="ATP-DEPENDENT DETHIOBIOTIN SYNTHETASE BIOD 2"/>
    <property type="match status" value="1"/>
</dbReference>
<dbReference type="InterPro" id="IPR027417">
    <property type="entry name" value="P-loop_NTPase"/>
</dbReference>
<comment type="subunit">
    <text evidence="9">Homodimer.</text>
</comment>
<dbReference type="Gene3D" id="3.40.50.300">
    <property type="entry name" value="P-loop containing nucleotide triphosphate hydrolases"/>
    <property type="match status" value="1"/>
</dbReference>
<evidence type="ECO:0000256" key="4">
    <source>
        <dbReference type="ARBA" id="ARBA00022741"/>
    </source>
</evidence>
<evidence type="ECO:0000256" key="1">
    <source>
        <dbReference type="ARBA" id="ARBA00022490"/>
    </source>
</evidence>
<comment type="similarity">
    <text evidence="9">Belongs to the dethiobiotin synthetase family.</text>
</comment>
<feature type="binding site" evidence="9">
    <location>
        <position position="48"/>
    </location>
    <ligand>
        <name>ATP</name>
        <dbReference type="ChEBI" id="CHEBI:30616"/>
    </ligand>
</feature>